<feature type="region of interest" description="Disordered" evidence="1">
    <location>
        <begin position="1"/>
        <end position="22"/>
    </location>
</feature>
<name>A0A816PIM3_BRANA</name>
<dbReference type="AlphaFoldDB" id="A0A816PIM3"/>
<organism evidence="2">
    <name type="scientific">Brassica napus</name>
    <name type="common">Rape</name>
    <dbReference type="NCBI Taxonomy" id="3708"/>
    <lineage>
        <taxon>Eukaryota</taxon>
        <taxon>Viridiplantae</taxon>
        <taxon>Streptophyta</taxon>
        <taxon>Embryophyta</taxon>
        <taxon>Tracheophyta</taxon>
        <taxon>Spermatophyta</taxon>
        <taxon>Magnoliopsida</taxon>
        <taxon>eudicotyledons</taxon>
        <taxon>Gunneridae</taxon>
        <taxon>Pentapetalae</taxon>
        <taxon>rosids</taxon>
        <taxon>malvids</taxon>
        <taxon>Brassicales</taxon>
        <taxon>Brassicaceae</taxon>
        <taxon>Brassiceae</taxon>
        <taxon>Brassica</taxon>
    </lineage>
</organism>
<accession>A0A816PIM3</accession>
<proteinExistence type="predicted"/>
<evidence type="ECO:0000313" key="2">
    <source>
        <dbReference type="EMBL" id="CAF2048540.1"/>
    </source>
</evidence>
<reference evidence="2" key="1">
    <citation type="submission" date="2021-01" db="EMBL/GenBank/DDBJ databases">
        <authorList>
            <consortium name="Genoscope - CEA"/>
            <person name="William W."/>
        </authorList>
    </citation>
    <scope>NUCLEOTIDE SEQUENCE</scope>
</reference>
<feature type="region of interest" description="Disordered" evidence="1">
    <location>
        <begin position="38"/>
        <end position="65"/>
    </location>
</feature>
<gene>
    <name evidence="2" type="ORF">DARMORV10_A09P51530.1</name>
</gene>
<protein>
    <submittedName>
        <fullName evidence="2">(rape) hypothetical protein</fullName>
    </submittedName>
</protein>
<sequence>MRLSDELMKRRKRDGFDGGSPGYELRRKEVAVMWTDGDLRRRRSSRDGGDACRPERSPPQPYHHRDLLPQSFALIELLPWRTETRA</sequence>
<evidence type="ECO:0000256" key="1">
    <source>
        <dbReference type="SAM" id="MobiDB-lite"/>
    </source>
</evidence>
<dbReference type="Proteomes" id="UP001295469">
    <property type="component" value="Chromosome A09"/>
</dbReference>
<feature type="compositionally biased region" description="Basic and acidic residues" evidence="1">
    <location>
        <begin position="45"/>
        <end position="56"/>
    </location>
</feature>
<dbReference type="EMBL" id="HG994363">
    <property type="protein sequence ID" value="CAF2048540.1"/>
    <property type="molecule type" value="Genomic_DNA"/>
</dbReference>